<comment type="caution">
    <text evidence="2">The sequence shown here is derived from an EMBL/GenBank/DDBJ whole genome shotgun (WGS) entry which is preliminary data.</text>
</comment>
<sequence length="241" mass="26676">MTRIVSHRGANKFAPENTFAAADLALEQGADYIELDVRESADGVLYVFHDEILDRTTDGSGPIGHALAREIDALDAGSWFDQKFKGAVVPRLDAYLEHLRGRAGVYVELKYCDPAKVAALVRNLGMTRDTFYFSFSEEMRLGLQLIAPEFRKMMTLNIAKSPSLAASVHHASIIEITVEQMRRPGLLEACRMAGLDIMVYYGGDDPLVHREIADAGASYINLDRPDLFQAARRHPGGFLSC</sequence>
<evidence type="ECO:0000313" key="3">
    <source>
        <dbReference type="Proteomes" id="UP001380822"/>
    </source>
</evidence>
<dbReference type="Gene3D" id="3.20.20.190">
    <property type="entry name" value="Phosphatidylinositol (PI) phosphodiesterase"/>
    <property type="match status" value="1"/>
</dbReference>
<feature type="domain" description="GP-PDE" evidence="1">
    <location>
        <begin position="2"/>
        <end position="232"/>
    </location>
</feature>
<name>A0ABU7ZM18_9HYPH</name>
<evidence type="ECO:0000313" key="2">
    <source>
        <dbReference type="EMBL" id="MEH0095835.1"/>
    </source>
</evidence>
<protein>
    <submittedName>
        <fullName evidence="2">Glycerophosphodiester phosphodiesterase</fullName>
    </submittedName>
</protein>
<keyword evidence="3" id="KW-1185">Reference proteome</keyword>
<dbReference type="PROSITE" id="PS51704">
    <property type="entry name" value="GP_PDE"/>
    <property type="match status" value="1"/>
</dbReference>
<reference evidence="2 3" key="1">
    <citation type="submission" date="2024-02" db="EMBL/GenBank/DDBJ databases">
        <title>A new putative Pannonibacter species isolated from two cases of bloodstream infections in paediatric patients.</title>
        <authorList>
            <person name="Castellana S."/>
            <person name="De Laurentiis V."/>
            <person name="Grassi M."/>
            <person name="De Leonardis F."/>
            <person name="Mosca A."/>
            <person name="De Carlo C."/>
            <person name="Sparapano E."/>
            <person name="Ronga L."/>
            <person name="Santacroce L."/>
            <person name="Chironna M."/>
            <person name="De Robertis A."/>
            <person name="Bianco A."/>
            <person name="Del Sambro L."/>
            <person name="Capozzi L."/>
            <person name="Parisi A."/>
        </authorList>
    </citation>
    <scope>NUCLEOTIDE SEQUENCE [LARGE SCALE GENOMIC DNA]</scope>
    <source>
        <strain evidence="2 3">Pt2</strain>
    </source>
</reference>
<dbReference type="Pfam" id="PF03009">
    <property type="entry name" value="GDPD"/>
    <property type="match status" value="1"/>
</dbReference>
<dbReference type="RefSeq" id="WP_334250652.1">
    <property type="nucleotide sequence ID" value="NZ_JBAKBE010000003.1"/>
</dbReference>
<dbReference type="InterPro" id="IPR017946">
    <property type="entry name" value="PLC-like_Pdiesterase_TIM-brl"/>
</dbReference>
<dbReference type="CDD" id="cd08566">
    <property type="entry name" value="GDPD_AtGDE_like"/>
    <property type="match status" value="1"/>
</dbReference>
<proteinExistence type="predicted"/>
<evidence type="ECO:0000259" key="1">
    <source>
        <dbReference type="PROSITE" id="PS51704"/>
    </source>
</evidence>
<dbReference type="InterPro" id="IPR030395">
    <property type="entry name" value="GP_PDE_dom"/>
</dbReference>
<dbReference type="Proteomes" id="UP001380822">
    <property type="component" value="Unassembled WGS sequence"/>
</dbReference>
<dbReference type="SUPFAM" id="SSF51695">
    <property type="entry name" value="PLC-like phosphodiesterases"/>
    <property type="match status" value="1"/>
</dbReference>
<dbReference type="PANTHER" id="PTHR46211">
    <property type="entry name" value="GLYCEROPHOSPHORYL DIESTER PHOSPHODIESTERASE"/>
    <property type="match status" value="1"/>
</dbReference>
<organism evidence="2 3">
    <name type="scientific">Pannonibacter anstelovis</name>
    <dbReference type="NCBI Taxonomy" id="3121537"/>
    <lineage>
        <taxon>Bacteria</taxon>
        <taxon>Pseudomonadati</taxon>
        <taxon>Pseudomonadota</taxon>
        <taxon>Alphaproteobacteria</taxon>
        <taxon>Hyphomicrobiales</taxon>
        <taxon>Stappiaceae</taxon>
        <taxon>Pannonibacter</taxon>
    </lineage>
</organism>
<gene>
    <name evidence="2" type="primary">ugpQ</name>
    <name evidence="2" type="ORF">V6L76_06215</name>
</gene>
<accession>A0ABU7ZM18</accession>
<dbReference type="EMBL" id="JBAKBE010000003">
    <property type="protein sequence ID" value="MEH0095835.1"/>
    <property type="molecule type" value="Genomic_DNA"/>
</dbReference>
<dbReference type="PANTHER" id="PTHR46211:SF14">
    <property type="entry name" value="GLYCEROPHOSPHODIESTER PHOSPHODIESTERASE"/>
    <property type="match status" value="1"/>
</dbReference>